<dbReference type="GO" id="GO:0042025">
    <property type="term" value="C:host cell nucleus"/>
    <property type="evidence" value="ECO:0007669"/>
    <property type="project" value="UniProtKB-SubCell"/>
</dbReference>
<evidence type="ECO:0000256" key="2">
    <source>
        <dbReference type="ARBA" id="ARBA00004147"/>
    </source>
</evidence>
<feature type="region of interest" description="Disordered" evidence="13">
    <location>
        <begin position="1"/>
        <end position="41"/>
    </location>
</feature>
<evidence type="ECO:0000256" key="10">
    <source>
        <dbReference type="ARBA" id="ARBA00022812"/>
    </source>
</evidence>
<organism evidence="14 15">
    <name type="scientific">Equid herpesvirus 6</name>
    <dbReference type="NCBI Taxonomy" id="173566"/>
    <lineage>
        <taxon>Viruses</taxon>
        <taxon>Duplodnaviria</taxon>
        <taxon>Heunggongvirae</taxon>
        <taxon>Peploviricota</taxon>
        <taxon>Herviviricetes</taxon>
        <taxon>Herpesvirales</taxon>
        <taxon>Orthoherpesviridae</taxon>
        <taxon>Alphaherpesvirinae</taxon>
        <taxon>Varicellovirus</taxon>
    </lineage>
</organism>
<keyword evidence="10" id="KW-1040">Host Golgi apparatus</keyword>
<dbReference type="GeneID" id="80540119"/>
<feature type="compositionally biased region" description="Low complexity" evidence="13">
    <location>
        <begin position="146"/>
        <end position="175"/>
    </location>
</feature>
<dbReference type="Proteomes" id="UP001143705">
    <property type="component" value="Segment"/>
</dbReference>
<evidence type="ECO:0000313" key="15">
    <source>
        <dbReference type="Proteomes" id="UP001143705"/>
    </source>
</evidence>
<keyword evidence="12" id="KW-1035">Host cytoplasm</keyword>
<evidence type="ECO:0000256" key="1">
    <source>
        <dbReference type="ARBA" id="ARBA00004136"/>
    </source>
</evidence>
<evidence type="ECO:0000256" key="4">
    <source>
        <dbReference type="ARBA" id="ARBA00004535"/>
    </source>
</evidence>
<reference evidence="14" key="1">
    <citation type="journal article" date="2020" name="Emerg. Infect. Dis.">
        <title>Identification of a Novel alpha-herpesvirus Associated with Ulcerative Stomatitis in Donkeys.</title>
        <authorList>
            <person name="Martella V."/>
            <person name="Lanave G."/>
            <person name="Camero M."/>
            <person name="Larocca V."/>
            <person name="Lorusso E."/>
            <person name="Catella C."/>
            <person name="Capozza P."/>
            <person name="Tempesta M."/>
            <person name="Buonavoglia C."/>
        </authorList>
    </citation>
    <scope>NUCLEOTIDE SEQUENCE</scope>
    <source>
        <strain evidence="14">AsHV/Bari/2011/740</strain>
    </source>
</reference>
<protein>
    <recommendedName>
        <fullName evidence="6">Tegument protein VP22</fullName>
    </recommendedName>
</protein>
<evidence type="ECO:0000256" key="6">
    <source>
        <dbReference type="ARBA" id="ARBA00014377"/>
    </source>
</evidence>
<name>A0A7S9VM63_9ALPH</name>
<dbReference type="RefSeq" id="YP_010801410.1">
    <property type="nucleotide sequence ID" value="NC_076964.1"/>
</dbReference>
<dbReference type="GO" id="GO:0019033">
    <property type="term" value="C:viral tegument"/>
    <property type="evidence" value="ECO:0007669"/>
    <property type="project" value="UniProtKB-SubCell"/>
</dbReference>
<evidence type="ECO:0000256" key="7">
    <source>
        <dbReference type="ARBA" id="ARBA00022553"/>
    </source>
</evidence>
<comment type="subcellular location">
    <subcellularLocation>
        <location evidence="1">Host Golgi apparatus</location>
    </subcellularLocation>
    <subcellularLocation>
        <location evidence="3">Host cytoplasm</location>
    </subcellularLocation>
    <subcellularLocation>
        <location evidence="2">Host nucleus</location>
    </subcellularLocation>
    <subcellularLocation>
        <location evidence="4">Virion tegument</location>
    </subcellularLocation>
</comment>
<dbReference type="KEGG" id="vg:80540119"/>
<keyword evidence="8" id="KW-1048">Host nucleus</keyword>
<proteinExistence type="inferred from homology"/>
<keyword evidence="11" id="KW-0946">Virion</keyword>
<evidence type="ECO:0000256" key="12">
    <source>
        <dbReference type="ARBA" id="ARBA00023200"/>
    </source>
</evidence>
<keyword evidence="15" id="KW-1185">Reference proteome</keyword>
<accession>A0A7S9VM63</accession>
<evidence type="ECO:0000256" key="13">
    <source>
        <dbReference type="SAM" id="MobiDB-lite"/>
    </source>
</evidence>
<dbReference type="InterPro" id="IPR006908">
    <property type="entry name" value="Herpes_UL49"/>
</dbReference>
<evidence type="ECO:0000256" key="9">
    <source>
        <dbReference type="ARBA" id="ARBA00022580"/>
    </source>
</evidence>
<keyword evidence="7" id="KW-0597">Phosphoprotein</keyword>
<feature type="compositionally biased region" description="Basic residues" evidence="13">
    <location>
        <begin position="288"/>
        <end position="300"/>
    </location>
</feature>
<dbReference type="GO" id="GO:0044177">
    <property type="term" value="C:host cell Golgi apparatus"/>
    <property type="evidence" value="ECO:0007669"/>
    <property type="project" value="UniProtKB-SubCell"/>
</dbReference>
<keyword evidence="9" id="KW-0920">Virion tegument</keyword>
<feature type="region of interest" description="Disordered" evidence="13">
    <location>
        <begin position="273"/>
        <end position="315"/>
    </location>
</feature>
<comment type="similarity">
    <text evidence="5">Belongs to the alphaherpesvirinae VP22 tegument protein family.</text>
</comment>
<dbReference type="Pfam" id="PF04823">
    <property type="entry name" value="Herpes_UL49_2"/>
    <property type="match status" value="1"/>
</dbReference>
<dbReference type="EMBL" id="MT012704">
    <property type="protein sequence ID" value="QPI70121.1"/>
    <property type="molecule type" value="Genomic_DNA"/>
</dbReference>
<feature type="region of interest" description="Disordered" evidence="13">
    <location>
        <begin position="60"/>
        <end position="97"/>
    </location>
</feature>
<evidence type="ECO:0000256" key="5">
    <source>
        <dbReference type="ARBA" id="ARBA00005604"/>
    </source>
</evidence>
<feature type="region of interest" description="Disordered" evidence="13">
    <location>
        <begin position="117"/>
        <end position="178"/>
    </location>
</feature>
<evidence type="ECO:0000256" key="3">
    <source>
        <dbReference type="ARBA" id="ARBA00004192"/>
    </source>
</evidence>
<evidence type="ECO:0000313" key="14">
    <source>
        <dbReference type="EMBL" id="QPI70121.1"/>
    </source>
</evidence>
<sequence>MAGTWGRQKRRSVRGDVSADDDFEYTNFRGNPQRPQLAAPGEGRFVLENELYEGFRGTRENELYEGCPPRGSDENPYEVPSRQPRVYENAPYGDDDSEENVYEVCAGDEVYAIGTYGGANGARRQPPGRGRALPPKGVLPPPKPVSRPARPATRACAGGAVPKKPAAEGAAKPRASPGVNAIKSGGRLAFSATPKTPKSPWQGATHLYNKNIFCAAESRIAAAHASDAAASIWDLDPPKNNEDLERFFKAAEIRIMVCEGSKLLDVANAAKSETREGAAAVGAGAYDRRHRSSSRRRSSRCARPPADDFFDDSSD</sequence>
<evidence type="ECO:0000256" key="11">
    <source>
        <dbReference type="ARBA" id="ARBA00022844"/>
    </source>
</evidence>
<evidence type="ECO:0000256" key="8">
    <source>
        <dbReference type="ARBA" id="ARBA00022562"/>
    </source>
</evidence>
<feature type="compositionally biased region" description="Low complexity" evidence="13">
    <location>
        <begin position="121"/>
        <end position="136"/>
    </location>
</feature>